<proteinExistence type="predicted"/>
<dbReference type="EMBL" id="JAWDGP010004969">
    <property type="protein sequence ID" value="KAK3760648.1"/>
    <property type="molecule type" value="Genomic_DNA"/>
</dbReference>
<feature type="compositionally biased region" description="Basic and acidic residues" evidence="1">
    <location>
        <begin position="16"/>
        <end position="29"/>
    </location>
</feature>
<feature type="compositionally biased region" description="Polar residues" evidence="1">
    <location>
        <begin position="1"/>
        <end position="10"/>
    </location>
</feature>
<protein>
    <submittedName>
        <fullName evidence="2">Uncharacterized protein</fullName>
    </submittedName>
</protein>
<sequence length="78" mass="8482">MSSLSDTISVGLSGDHNTDHLVSLDDPSHVGCRERPLSVTHHLYTRLVSELLSVQSNGLDSDQAHVDREVTGNLSEML</sequence>
<organism evidence="2 3">
    <name type="scientific">Elysia crispata</name>
    <name type="common">lettuce slug</name>
    <dbReference type="NCBI Taxonomy" id="231223"/>
    <lineage>
        <taxon>Eukaryota</taxon>
        <taxon>Metazoa</taxon>
        <taxon>Spiralia</taxon>
        <taxon>Lophotrochozoa</taxon>
        <taxon>Mollusca</taxon>
        <taxon>Gastropoda</taxon>
        <taxon>Heterobranchia</taxon>
        <taxon>Euthyneura</taxon>
        <taxon>Panpulmonata</taxon>
        <taxon>Sacoglossa</taxon>
        <taxon>Placobranchoidea</taxon>
        <taxon>Plakobranchidae</taxon>
        <taxon>Elysia</taxon>
    </lineage>
</organism>
<accession>A0AAE1D8T6</accession>
<dbReference type="Proteomes" id="UP001283361">
    <property type="component" value="Unassembled WGS sequence"/>
</dbReference>
<gene>
    <name evidence="2" type="ORF">RRG08_058646</name>
</gene>
<comment type="caution">
    <text evidence="2">The sequence shown here is derived from an EMBL/GenBank/DDBJ whole genome shotgun (WGS) entry which is preliminary data.</text>
</comment>
<evidence type="ECO:0000313" key="3">
    <source>
        <dbReference type="Proteomes" id="UP001283361"/>
    </source>
</evidence>
<evidence type="ECO:0000313" key="2">
    <source>
        <dbReference type="EMBL" id="KAK3760648.1"/>
    </source>
</evidence>
<reference evidence="2" key="1">
    <citation type="journal article" date="2023" name="G3 (Bethesda)">
        <title>A reference genome for the long-term kleptoplast-retaining sea slug Elysia crispata morphotype clarki.</title>
        <authorList>
            <person name="Eastman K.E."/>
            <person name="Pendleton A.L."/>
            <person name="Shaikh M.A."/>
            <person name="Suttiyut T."/>
            <person name="Ogas R."/>
            <person name="Tomko P."/>
            <person name="Gavelis G."/>
            <person name="Widhalm J.R."/>
            <person name="Wisecaver J.H."/>
        </authorList>
    </citation>
    <scope>NUCLEOTIDE SEQUENCE</scope>
    <source>
        <strain evidence="2">ECLA1</strain>
    </source>
</reference>
<feature type="region of interest" description="Disordered" evidence="1">
    <location>
        <begin position="1"/>
        <end position="29"/>
    </location>
</feature>
<name>A0AAE1D8T6_9GAST</name>
<evidence type="ECO:0000256" key="1">
    <source>
        <dbReference type="SAM" id="MobiDB-lite"/>
    </source>
</evidence>
<keyword evidence="3" id="KW-1185">Reference proteome</keyword>
<dbReference type="AlphaFoldDB" id="A0AAE1D8T6"/>